<dbReference type="EMBL" id="FUYM01000003">
    <property type="protein sequence ID" value="SKB51613.1"/>
    <property type="molecule type" value="Genomic_DNA"/>
</dbReference>
<dbReference type="RefSeq" id="WP_079647682.1">
    <property type="nucleotide sequence ID" value="NZ_FUYM01000003.1"/>
</dbReference>
<dbReference type="NCBIfam" id="TIGR02215">
    <property type="entry name" value="phage_chp_gp8"/>
    <property type="match status" value="1"/>
</dbReference>
<dbReference type="InterPro" id="IPR011738">
    <property type="entry name" value="Phage_CHP"/>
</dbReference>
<dbReference type="CDD" id="cd08054">
    <property type="entry name" value="gp6"/>
    <property type="match status" value="1"/>
</dbReference>
<evidence type="ECO:0000313" key="1">
    <source>
        <dbReference type="EMBL" id="SKB51613.1"/>
    </source>
</evidence>
<sequence length="175" mass="18908">MAEPVSLDLAKAQVNAGDDDDLVIESCIVSARGWVENHTGQILTPRRVTVALDRFTDRIPVWPIAAVYQISYNAADRTQFVLSEDVYALAAVRRPARLMLKAGQTWPRVAVGPGQIIVELDAGYDTPGDIPPGMIRAMLLLIGGYYADRETGGLAAEIETAARNACGSAARGWRL</sequence>
<reference evidence="2" key="1">
    <citation type="submission" date="2017-02" db="EMBL/GenBank/DDBJ databases">
        <authorList>
            <person name="Varghese N."/>
            <person name="Submissions S."/>
        </authorList>
    </citation>
    <scope>NUCLEOTIDE SEQUENCE [LARGE SCALE GENOMIC DNA]</scope>
    <source>
        <strain evidence="2">UM2</strain>
    </source>
</reference>
<evidence type="ECO:0000313" key="2">
    <source>
        <dbReference type="Proteomes" id="UP000189818"/>
    </source>
</evidence>
<proteinExistence type="predicted"/>
<dbReference type="Gene3D" id="1.10.3230.30">
    <property type="entry name" value="Phage gp6-like head-tail connector protein"/>
    <property type="match status" value="1"/>
</dbReference>
<gene>
    <name evidence="1" type="ORF">SAMN06295920_103342</name>
</gene>
<accession>A0A1T5BX80</accession>
<keyword evidence="2" id="KW-1185">Reference proteome</keyword>
<organism evidence="1 2">
    <name type="scientific">Rhizorhabdus histidinilytica</name>
    <dbReference type="NCBI Taxonomy" id="439228"/>
    <lineage>
        <taxon>Bacteria</taxon>
        <taxon>Pseudomonadati</taxon>
        <taxon>Pseudomonadota</taxon>
        <taxon>Alphaproteobacteria</taxon>
        <taxon>Sphingomonadales</taxon>
        <taxon>Sphingomonadaceae</taxon>
        <taxon>Rhizorhabdus</taxon>
    </lineage>
</organism>
<evidence type="ECO:0008006" key="3">
    <source>
        <dbReference type="Google" id="ProtNLM"/>
    </source>
</evidence>
<dbReference type="STRING" id="439228.SAMN06295920_103342"/>
<name>A0A1T5BX80_9SPHN</name>
<dbReference type="AlphaFoldDB" id="A0A1T5BX80"/>
<dbReference type="Proteomes" id="UP000189818">
    <property type="component" value="Unassembled WGS sequence"/>
</dbReference>
<dbReference type="OrthoDB" id="7470338at2"/>
<protein>
    <recommendedName>
        <fullName evidence="3">Phage gp6-like head-tail connector protein</fullName>
    </recommendedName>
</protein>